<accession>A0A1D8ERZ5</accession>
<dbReference type="Pfam" id="PF23918">
    <property type="entry name" value="DUF7257"/>
    <property type="match status" value="1"/>
</dbReference>
<protein>
    <submittedName>
        <fullName evidence="2">Minor tail protein</fullName>
    </submittedName>
</protein>
<gene>
    <name evidence="2" type="ORF">SEA_TBOND007_26</name>
</gene>
<proteinExistence type="predicted"/>
<dbReference type="Gene3D" id="2.60.120.260">
    <property type="entry name" value="Galactose-binding domain-like"/>
    <property type="match status" value="1"/>
</dbReference>
<evidence type="ECO:0000313" key="3">
    <source>
        <dbReference type="Proteomes" id="UP000225924"/>
    </source>
</evidence>
<evidence type="ECO:0000259" key="1">
    <source>
        <dbReference type="Pfam" id="PF23918"/>
    </source>
</evidence>
<organism evidence="2 3">
    <name type="scientific">Mycobacterium phage TBond007</name>
    <dbReference type="NCBI Taxonomy" id="1897424"/>
    <lineage>
        <taxon>Viruses</taxon>
        <taxon>Duplodnaviria</taxon>
        <taxon>Heunggongvirae</taxon>
        <taxon>Uroviricota</taxon>
        <taxon>Caudoviricetes</taxon>
        <taxon>Weiservirinae</taxon>
        <taxon>Keshuvirus</taxon>
        <taxon>Keshuvirus pixie</taxon>
    </lineage>
</organism>
<evidence type="ECO:0000313" key="2">
    <source>
        <dbReference type="EMBL" id="AOT23766.1"/>
    </source>
</evidence>
<dbReference type="Proteomes" id="UP000225924">
    <property type="component" value="Segment"/>
</dbReference>
<dbReference type="InterPro" id="IPR055681">
    <property type="entry name" value="DUF7257"/>
</dbReference>
<feature type="domain" description="DUF7257" evidence="1">
    <location>
        <begin position="399"/>
        <end position="624"/>
    </location>
</feature>
<dbReference type="EMBL" id="KX683428">
    <property type="protein sequence ID" value="AOT23766.1"/>
    <property type="molecule type" value="Genomic_DNA"/>
</dbReference>
<name>A0A1D8ERZ5_9CAUD</name>
<reference evidence="2 3" key="1">
    <citation type="submission" date="2016-08" db="EMBL/GenBank/DDBJ databases">
        <authorList>
            <person name="Ahmed F."/>
            <person name="Bandayrel A."/>
            <person name="Anderson R."/>
            <person name="Medellin R."/>
            <person name="Mendez A."/>
            <person name="Mendoza F."/>
            <person name="Morales A."/>
            <person name="Perez T."/>
            <person name="Ramos J."/>
            <person name="Vu K."/>
            <person name="Sadana R."/>
            <person name="Saha S."/>
            <person name="Ball S.L."/>
            <person name="Garlena R.A."/>
            <person name="Russell D.A."/>
            <person name="Pope W.H."/>
            <person name="Jacobs-Sera D."/>
            <person name="Hendrix R.W."/>
            <person name="Hatfull G.F."/>
        </authorList>
    </citation>
    <scope>NUCLEOTIDE SEQUENCE [LARGE SCALE GENOMIC DNA]</scope>
</reference>
<sequence>MPRAHDRRPLPIDRNPLWSIMGGGVGNLPKLDAAKLWQGWLDSFKLFTGIDLSSPVKLVESIADKIGDALDPATIIAQIKAATHLDLSSPQALAASLGSLILGGDGGGVIDPSRLPQIPLANIVQIVTSLLPGGAMTGLDSVLDEFGHWSYDDSYGEGAATVTADGAVHDLYSGDLIPVKAGEVLHITGKARWAGLVATGNPVEVGVTGYTDKAGTSSGGRAAAAWPVTPSGTLPDWQSLAGTYTVPNGIVAVRLRLTVTDGATAGTVSFTPPDANKGDNLLPLNLVQDLPSRLAALLSFSTWQQFLDAAKGSPGGAISDLINRIVHLGTDGTFDASQLVNVPNMPAVPGDIVTGIENGAGSLLHDVEDHIDNVVNKFFGMFGSGHSKDDAAAAMGAIYNQVSATAQTVQNMVTAQTGDAHSGKSFTVKFSDYPDGPFPNVFNLTYSGSGTGALQVSGGKAHWNKVADGDRMVIGLYNQGDTLTDYQNIQGTVANPMDNGAANWLFGRSDGSLQNFVYAKGTRNSLLDFRAELGCFVAGHQVVFASNVPANPNFNLRVRIGTGKGLRNFQVISGNDVIIDYTDAAGISQVGADKRKWGFVSATSNGGNNVPADAAVVSCADADPSAAIGSGAKMSRLNTGNVNVSSGRRLAPTNFYDSLELATPDIKADVANAKFTVSLAGWYRVEIAFSLNSFAGASSFQVAPVLYKNGAVHRVGTDAYGFQAFGAGTAARFAQTSFGVYLDAGDNVQVGYDSGASIVITMSGEASGVETYFGISLLNRSLG</sequence>